<evidence type="ECO:0000313" key="8">
    <source>
        <dbReference type="EMBL" id="OGZ42258.1"/>
    </source>
</evidence>
<dbReference type="InterPro" id="IPR014776">
    <property type="entry name" value="4pyrrole_Mease_sub2"/>
</dbReference>
<comment type="caution">
    <text evidence="8">The sequence shown here is derived from an EMBL/GenBank/DDBJ whole genome shotgun (WGS) entry which is preliminary data.</text>
</comment>
<gene>
    <name evidence="6" type="primary">rsmI</name>
    <name evidence="8" type="ORF">A2W41_00945</name>
</gene>
<dbReference type="FunFam" id="3.40.1010.10:FF:000007">
    <property type="entry name" value="Ribosomal RNA small subunit methyltransferase I"/>
    <property type="match status" value="1"/>
</dbReference>
<dbReference type="InterPro" id="IPR014777">
    <property type="entry name" value="4pyrrole_Mease_sub1"/>
</dbReference>
<dbReference type="GO" id="GO:0070677">
    <property type="term" value="F:rRNA (cytosine-2'-O-)-methyltransferase activity"/>
    <property type="evidence" value="ECO:0007669"/>
    <property type="project" value="UniProtKB-UniRule"/>
</dbReference>
<keyword evidence="2 6" id="KW-0698">rRNA processing</keyword>
<evidence type="ECO:0000313" key="9">
    <source>
        <dbReference type="Proteomes" id="UP000176700"/>
    </source>
</evidence>
<comment type="function">
    <text evidence="6">Catalyzes the 2'-O-methylation of the ribose of cytidine 1402 (C1402) in 16S rRNA.</text>
</comment>
<comment type="similarity">
    <text evidence="6">Belongs to the methyltransferase superfamily. RsmI family.</text>
</comment>
<dbReference type="NCBIfam" id="TIGR00096">
    <property type="entry name" value="16S rRNA (cytidine(1402)-2'-O)-methyltransferase"/>
    <property type="match status" value="1"/>
</dbReference>
<evidence type="ECO:0000256" key="3">
    <source>
        <dbReference type="ARBA" id="ARBA00022603"/>
    </source>
</evidence>
<dbReference type="EMBL" id="MHNI01000019">
    <property type="protein sequence ID" value="OGZ42258.1"/>
    <property type="molecule type" value="Genomic_DNA"/>
</dbReference>
<name>A0A1G2FXC0_9BACT</name>
<comment type="subcellular location">
    <subcellularLocation>
        <location evidence="6">Cytoplasm</location>
    </subcellularLocation>
</comment>
<dbReference type="CDD" id="cd11648">
    <property type="entry name" value="RsmI"/>
    <property type="match status" value="1"/>
</dbReference>
<dbReference type="Proteomes" id="UP000176700">
    <property type="component" value="Unassembled WGS sequence"/>
</dbReference>
<dbReference type="InterPro" id="IPR000878">
    <property type="entry name" value="4pyrrol_Mease"/>
</dbReference>
<evidence type="ECO:0000256" key="5">
    <source>
        <dbReference type="ARBA" id="ARBA00022691"/>
    </source>
</evidence>
<keyword evidence="4 6" id="KW-0808">Transferase</keyword>
<evidence type="ECO:0000259" key="7">
    <source>
        <dbReference type="Pfam" id="PF00590"/>
    </source>
</evidence>
<dbReference type="SUPFAM" id="SSF53790">
    <property type="entry name" value="Tetrapyrrole methylase"/>
    <property type="match status" value="1"/>
</dbReference>
<dbReference type="AlphaFoldDB" id="A0A1G2FXC0"/>
<proteinExistence type="inferred from homology"/>
<evidence type="ECO:0000256" key="2">
    <source>
        <dbReference type="ARBA" id="ARBA00022552"/>
    </source>
</evidence>
<keyword evidence="1 6" id="KW-0963">Cytoplasm</keyword>
<evidence type="ECO:0000256" key="4">
    <source>
        <dbReference type="ARBA" id="ARBA00022679"/>
    </source>
</evidence>
<keyword evidence="3 6" id="KW-0489">Methyltransferase</keyword>
<dbReference type="Gene3D" id="3.40.1010.10">
    <property type="entry name" value="Cobalt-precorrin-4 Transmethylase, Domain 1"/>
    <property type="match status" value="1"/>
</dbReference>
<protein>
    <recommendedName>
        <fullName evidence="6">Ribosomal RNA small subunit methyltransferase I</fullName>
        <ecNumber evidence="6">2.1.1.198</ecNumber>
    </recommendedName>
    <alternativeName>
        <fullName evidence="6">16S rRNA 2'-O-ribose C1402 methyltransferase</fullName>
    </alternativeName>
    <alternativeName>
        <fullName evidence="6">rRNA (cytidine-2'-O-)-methyltransferase RsmI</fullName>
    </alternativeName>
</protein>
<dbReference type="InterPro" id="IPR008189">
    <property type="entry name" value="rRNA_ssu_MeTfrase_I"/>
</dbReference>
<dbReference type="InterPro" id="IPR035996">
    <property type="entry name" value="4pyrrol_Methylase_sf"/>
</dbReference>
<dbReference type="GO" id="GO:0005737">
    <property type="term" value="C:cytoplasm"/>
    <property type="evidence" value="ECO:0007669"/>
    <property type="project" value="UniProtKB-SubCell"/>
</dbReference>
<reference evidence="8 9" key="1">
    <citation type="journal article" date="2016" name="Nat. Commun.">
        <title>Thousands of microbial genomes shed light on interconnected biogeochemical processes in an aquifer system.</title>
        <authorList>
            <person name="Anantharaman K."/>
            <person name="Brown C.T."/>
            <person name="Hug L.A."/>
            <person name="Sharon I."/>
            <person name="Castelle C.J."/>
            <person name="Probst A.J."/>
            <person name="Thomas B.C."/>
            <person name="Singh A."/>
            <person name="Wilkins M.J."/>
            <person name="Karaoz U."/>
            <person name="Brodie E.L."/>
            <person name="Williams K.H."/>
            <person name="Hubbard S.S."/>
            <person name="Banfield J.F."/>
        </authorList>
    </citation>
    <scope>NUCLEOTIDE SEQUENCE [LARGE SCALE GENOMIC DNA]</scope>
</reference>
<comment type="catalytic activity">
    <reaction evidence="6">
        <text>cytidine(1402) in 16S rRNA + S-adenosyl-L-methionine = 2'-O-methylcytidine(1402) in 16S rRNA + S-adenosyl-L-homocysteine + H(+)</text>
        <dbReference type="Rhea" id="RHEA:42924"/>
        <dbReference type="Rhea" id="RHEA-COMP:10285"/>
        <dbReference type="Rhea" id="RHEA-COMP:10286"/>
        <dbReference type="ChEBI" id="CHEBI:15378"/>
        <dbReference type="ChEBI" id="CHEBI:57856"/>
        <dbReference type="ChEBI" id="CHEBI:59789"/>
        <dbReference type="ChEBI" id="CHEBI:74495"/>
        <dbReference type="ChEBI" id="CHEBI:82748"/>
        <dbReference type="EC" id="2.1.1.198"/>
    </reaction>
</comment>
<evidence type="ECO:0000256" key="1">
    <source>
        <dbReference type="ARBA" id="ARBA00022490"/>
    </source>
</evidence>
<feature type="domain" description="Tetrapyrrole methylase" evidence="7">
    <location>
        <begin position="2"/>
        <end position="201"/>
    </location>
</feature>
<dbReference type="PANTHER" id="PTHR46111:SF1">
    <property type="entry name" value="RIBOSOMAL RNA SMALL SUBUNIT METHYLTRANSFERASE I"/>
    <property type="match status" value="1"/>
</dbReference>
<dbReference type="Pfam" id="PF00590">
    <property type="entry name" value="TP_methylase"/>
    <property type="match status" value="1"/>
</dbReference>
<accession>A0A1G2FXC0</accession>
<sequence>MTLYVVATPIGNLKDITFRAIEILRNVDVIACEDTRVTKKLLSHYSISKPLISYREQVHHTVSRKILSLLKKGKSIALVTDAGTPGISDPGTRLVSDALNAGFPVVSLPGPSAITAALSVSGVNADRFVFLGFPPHKKGRTAFFGKMKEFTIPMVLYESPHRLYRTLRDLEAFLGLDREVVIVKEVTKIYEKIIRGKIPEVIETLLKINNYHKTRGEFVIIINAREV</sequence>
<keyword evidence="5 6" id="KW-0949">S-adenosyl-L-methionine</keyword>
<dbReference type="EC" id="2.1.1.198" evidence="6"/>
<organism evidence="8 9">
    <name type="scientific">Candidatus Ryanbacteria bacterium RIFCSPHIGHO2_01_45_13</name>
    <dbReference type="NCBI Taxonomy" id="1802112"/>
    <lineage>
        <taxon>Bacteria</taxon>
        <taxon>Candidatus Ryaniibacteriota</taxon>
    </lineage>
</organism>
<dbReference type="PANTHER" id="PTHR46111">
    <property type="entry name" value="RIBOSOMAL RNA SMALL SUBUNIT METHYLTRANSFERASE I"/>
    <property type="match status" value="1"/>
</dbReference>
<dbReference type="Gene3D" id="3.30.950.10">
    <property type="entry name" value="Methyltransferase, Cobalt-precorrin-4 Transmethylase, Domain 2"/>
    <property type="match status" value="1"/>
</dbReference>
<dbReference type="FunFam" id="3.30.950.10:FF:000002">
    <property type="entry name" value="Ribosomal RNA small subunit methyltransferase I"/>
    <property type="match status" value="1"/>
</dbReference>
<evidence type="ECO:0000256" key="6">
    <source>
        <dbReference type="HAMAP-Rule" id="MF_01877"/>
    </source>
</evidence>
<dbReference type="PIRSF" id="PIRSF005917">
    <property type="entry name" value="MTase_YraL"/>
    <property type="match status" value="1"/>
</dbReference>
<dbReference type="HAMAP" id="MF_01877">
    <property type="entry name" value="16SrRNA_methyltr_I"/>
    <property type="match status" value="1"/>
</dbReference>